<proteinExistence type="predicted"/>
<dbReference type="EMBL" id="CP001291">
    <property type="protein sequence ID" value="ACK72665.1"/>
    <property type="molecule type" value="Genomic_DNA"/>
</dbReference>
<reference evidence="3" key="1">
    <citation type="journal article" date="2011" name="MBio">
        <title>Novel metabolic attributes of the genus Cyanothece, comprising a group of unicellular nitrogen-fixing Cyanobacteria.</title>
        <authorList>
            <person name="Bandyopadhyay A."/>
            <person name="Elvitigala T."/>
            <person name="Welsh E."/>
            <person name="Stockel J."/>
            <person name="Liberton M."/>
            <person name="Min H."/>
            <person name="Sherman L.A."/>
            <person name="Pakrasi H.B."/>
        </authorList>
    </citation>
    <scope>NUCLEOTIDE SEQUENCE [LARGE SCALE GENOMIC DNA]</scope>
    <source>
        <strain evidence="3">PCC 7424</strain>
    </source>
</reference>
<organism evidence="2 3">
    <name type="scientific">Gloeothece citriformis (strain PCC 7424)</name>
    <name type="common">Cyanothece sp. (strain PCC 7424)</name>
    <dbReference type="NCBI Taxonomy" id="65393"/>
    <lineage>
        <taxon>Bacteria</taxon>
        <taxon>Bacillati</taxon>
        <taxon>Cyanobacteriota</taxon>
        <taxon>Cyanophyceae</taxon>
        <taxon>Oscillatoriophycideae</taxon>
        <taxon>Chroococcales</taxon>
        <taxon>Aphanothecaceae</taxon>
        <taxon>Gloeothece</taxon>
        <taxon>Gloeothece citriformis</taxon>
    </lineage>
</organism>
<sequence length="70" mass="8381">MYKKYIRKNIQQQAESLKRLLEQLGEASPTEIKAILEQREKVEPEPELKPEVIEKIRQLIKEKEQFENDS</sequence>
<gene>
    <name evidence="2" type="ordered locus">PCC7424_4297</name>
</gene>
<evidence type="ECO:0000313" key="2">
    <source>
        <dbReference type="EMBL" id="ACK72665.1"/>
    </source>
</evidence>
<evidence type="ECO:0000256" key="1">
    <source>
        <dbReference type="SAM" id="Coils"/>
    </source>
</evidence>
<dbReference type="Proteomes" id="UP000002384">
    <property type="component" value="Chromosome"/>
</dbReference>
<dbReference type="KEGG" id="cyc:PCC7424_4297"/>
<dbReference type="AlphaFoldDB" id="B7K6W6"/>
<keyword evidence="3" id="KW-1185">Reference proteome</keyword>
<dbReference type="STRING" id="65393.PCC7424_4297"/>
<name>B7K6W6_GLOC7</name>
<evidence type="ECO:0000313" key="3">
    <source>
        <dbReference type="Proteomes" id="UP000002384"/>
    </source>
</evidence>
<accession>B7K6W6</accession>
<protein>
    <submittedName>
        <fullName evidence="2">Uncharacterized protein</fullName>
    </submittedName>
</protein>
<dbReference type="HOGENOM" id="CLU_2751052_0_0_3"/>
<feature type="coiled-coil region" evidence="1">
    <location>
        <begin position="7"/>
        <end position="69"/>
    </location>
</feature>
<dbReference type="RefSeq" id="WP_015956250.1">
    <property type="nucleotide sequence ID" value="NC_011729.1"/>
</dbReference>
<keyword evidence="1" id="KW-0175">Coiled coil</keyword>